<gene>
    <name evidence="6 10" type="primary">uvrC</name>
    <name evidence="10" type="ORF">Tbon_09790</name>
</gene>
<dbReference type="EMBL" id="CP042829">
    <property type="protein sequence ID" value="QFG04353.1"/>
    <property type="molecule type" value="Genomic_DNA"/>
</dbReference>
<evidence type="ECO:0000313" key="11">
    <source>
        <dbReference type="Proteomes" id="UP000326331"/>
    </source>
</evidence>
<accession>A0ABX6C6P6</accession>
<evidence type="ECO:0000313" key="10">
    <source>
        <dbReference type="EMBL" id="QFG04353.1"/>
    </source>
</evidence>
<keyword evidence="6" id="KW-0742">SOS response</keyword>
<keyword evidence="4 6" id="KW-0267">Excision nuclease</keyword>
<dbReference type="PROSITE" id="PS50151">
    <property type="entry name" value="UVR"/>
    <property type="match status" value="1"/>
</dbReference>
<dbReference type="InterPro" id="IPR001162">
    <property type="entry name" value="UvrC_RNase_H_dom"/>
</dbReference>
<dbReference type="SUPFAM" id="SSF47781">
    <property type="entry name" value="RuvA domain 2-like"/>
    <property type="match status" value="1"/>
</dbReference>
<dbReference type="NCBIfam" id="NF001824">
    <property type="entry name" value="PRK00558.1-5"/>
    <property type="match status" value="1"/>
</dbReference>
<evidence type="ECO:0000256" key="2">
    <source>
        <dbReference type="ARBA" id="ARBA00022763"/>
    </source>
</evidence>
<dbReference type="CDD" id="cd10434">
    <property type="entry name" value="GIY-YIG_UvrC_Cho"/>
    <property type="match status" value="1"/>
</dbReference>
<evidence type="ECO:0000256" key="4">
    <source>
        <dbReference type="ARBA" id="ARBA00022881"/>
    </source>
</evidence>
<dbReference type="HAMAP" id="MF_00203">
    <property type="entry name" value="UvrC"/>
    <property type="match status" value="1"/>
</dbReference>
<protein>
    <recommendedName>
        <fullName evidence="6">UvrABC system protein C</fullName>
        <shortName evidence="6">Protein UvrC</shortName>
    </recommendedName>
    <alternativeName>
        <fullName evidence="6">Excinuclease ABC subunit C</fullName>
    </alternativeName>
</protein>
<evidence type="ECO:0000259" key="9">
    <source>
        <dbReference type="PROSITE" id="PS50165"/>
    </source>
</evidence>
<dbReference type="NCBIfam" id="TIGR00194">
    <property type="entry name" value="uvrC"/>
    <property type="match status" value="1"/>
</dbReference>
<dbReference type="InterPro" id="IPR047296">
    <property type="entry name" value="GIY-YIG_UvrC_Cho"/>
</dbReference>
<reference evidence="10 11" key="1">
    <citation type="submission" date="2019-08" db="EMBL/GenBank/DDBJ databases">
        <authorList>
            <person name="Toschakov S.V."/>
        </authorList>
    </citation>
    <scope>NUCLEOTIDE SEQUENCE [LARGE SCALE GENOMIC DNA]</scope>
    <source>
        <strain evidence="10 11">3753O</strain>
    </source>
</reference>
<reference evidence="10 11" key="2">
    <citation type="submission" date="2019-10" db="EMBL/GenBank/DDBJ databases">
        <title>Thermopilla bonchosmolovskayae gen. nov., sp. nov., a moderately thermophilic Chloroflexi bacterium from a Chukotka hot spring (Arctic, Russia), representing a novel classis Thermopillaia, which include previously uncultivated lineage OLB14.</title>
        <authorList>
            <person name="Kochetkova T.V."/>
            <person name="Zayulina K.S."/>
            <person name="Zhigarkov V.S."/>
            <person name="Minaev N.V."/>
            <person name="Novikov A."/>
            <person name="Toshchakov S.V."/>
            <person name="Elcheninov A.G."/>
            <person name="Kublanov I.V."/>
        </authorList>
    </citation>
    <scope>NUCLEOTIDE SEQUENCE [LARGE SCALE GENOMIC DNA]</scope>
    <source>
        <strain evidence="10 11">3753O</strain>
    </source>
</reference>
<evidence type="ECO:0000256" key="6">
    <source>
        <dbReference type="HAMAP-Rule" id="MF_00203"/>
    </source>
</evidence>
<keyword evidence="1 6" id="KW-0963">Cytoplasm</keyword>
<feature type="domain" description="UVR" evidence="7">
    <location>
        <begin position="203"/>
        <end position="238"/>
    </location>
</feature>
<keyword evidence="11" id="KW-1185">Reference proteome</keyword>
<dbReference type="Proteomes" id="UP000326331">
    <property type="component" value="Chromosome"/>
</dbReference>
<evidence type="ECO:0000256" key="5">
    <source>
        <dbReference type="ARBA" id="ARBA00023204"/>
    </source>
</evidence>
<evidence type="ECO:0000256" key="1">
    <source>
        <dbReference type="ARBA" id="ARBA00022490"/>
    </source>
</evidence>
<dbReference type="Pfam" id="PF08459">
    <property type="entry name" value="UvrC_RNaseH_dom"/>
    <property type="match status" value="1"/>
</dbReference>
<dbReference type="InterPro" id="IPR050066">
    <property type="entry name" value="UvrABC_protein_C"/>
</dbReference>
<comment type="subunit">
    <text evidence="6">Interacts with UvrB in an incision complex.</text>
</comment>
<dbReference type="SUPFAM" id="SSF82771">
    <property type="entry name" value="GIY-YIG endonuclease"/>
    <property type="match status" value="1"/>
</dbReference>
<dbReference type="Gene3D" id="3.30.420.340">
    <property type="entry name" value="UvrC, RNAse H endonuclease domain"/>
    <property type="match status" value="1"/>
</dbReference>
<dbReference type="InterPro" id="IPR035901">
    <property type="entry name" value="GIY-YIG_endonuc_sf"/>
</dbReference>
<dbReference type="Pfam" id="PF01541">
    <property type="entry name" value="GIY-YIG"/>
    <property type="match status" value="1"/>
</dbReference>
<dbReference type="PANTHER" id="PTHR30562">
    <property type="entry name" value="UVRC/OXIDOREDUCTASE"/>
    <property type="match status" value="1"/>
</dbReference>
<dbReference type="Pfam" id="PF14520">
    <property type="entry name" value="HHH_5"/>
    <property type="match status" value="1"/>
</dbReference>
<comment type="function">
    <text evidence="6">The UvrABC repair system catalyzes the recognition and processing of DNA lesions. UvrC both incises the 5' and 3' sides of the lesion. The N-terminal half is responsible for the 3' incision and the C-terminal half is responsible for the 5' incision.</text>
</comment>
<dbReference type="InterPro" id="IPR004791">
    <property type="entry name" value="UvrC"/>
</dbReference>
<dbReference type="PANTHER" id="PTHR30562:SF1">
    <property type="entry name" value="UVRABC SYSTEM PROTEIN C"/>
    <property type="match status" value="1"/>
</dbReference>
<dbReference type="Gene3D" id="3.40.1440.10">
    <property type="entry name" value="GIY-YIG endonuclease"/>
    <property type="match status" value="1"/>
</dbReference>
<dbReference type="InterPro" id="IPR038476">
    <property type="entry name" value="UvrC_RNase_H_dom_sf"/>
</dbReference>
<dbReference type="PROSITE" id="PS50164">
    <property type="entry name" value="GIY_YIG"/>
    <property type="match status" value="1"/>
</dbReference>
<dbReference type="SUPFAM" id="SSF46600">
    <property type="entry name" value="C-terminal UvrC-binding domain of UvrB"/>
    <property type="match status" value="1"/>
</dbReference>
<comment type="similarity">
    <text evidence="6">Belongs to the UvrC family.</text>
</comment>
<evidence type="ECO:0000256" key="3">
    <source>
        <dbReference type="ARBA" id="ARBA00022769"/>
    </source>
</evidence>
<keyword evidence="3 6" id="KW-0228">DNA excision</keyword>
<feature type="domain" description="UvrC family homology region profile" evidence="9">
    <location>
        <begin position="254"/>
        <end position="500"/>
    </location>
</feature>
<sequence>MSEKLRKQLAALPARPGVYIMRNAAGEVIYVGKAARLRDRVRSYFGSPHGLEPKTRALREQIDDFEYIVVSSPAEALLLEAALIKRHQPFFNIRLKDDKRYPYLKIDVQNPWPRVSITRRIENDGARYFGPYASAGSVRATLDLTKKLFPWRSCTKEITGRDPRPCLDYYIKRCIAPCTAYCTKEEYDEVIQQVILFLEGKADDVLRRLRKQMDDAAERLEFERAAQLRDQIRAIERTVERQHVATTRNEDADIFGLARDGDDACVQVFFIRGTQMIGRDSFMLAGVRDEPDATVLSNFLLQYYEGAQYIPRLVAVPAQPEDRESIEELLTGKRGSRFEIRIPARGEKRRLVDLAAENAREALAVARVRWLADSSKTELALEQLREELSLPEIPRRIECYDNSNIQGTSPVSSMVVFIDGRPAPNQYRRFRVKTVQGANDFATMQEVLRRRFGRHARTAETAAADNTPGADAASADAWDLPDLVIVDGGKGQLSAALEVMHELGVHHIPVVGLAKRHEEIFVPDDDEPIVLPRGSEALFLVQRIRDEAHRFAITFHRQVRGKSSIQSALDTIPGIGPKRKKALLKKFGSVKAIREADVDEIAATVGFTRALAERVKAQL</sequence>
<evidence type="ECO:0000259" key="7">
    <source>
        <dbReference type="PROSITE" id="PS50151"/>
    </source>
</evidence>
<dbReference type="InterPro" id="IPR000305">
    <property type="entry name" value="GIY-YIG_endonuc"/>
</dbReference>
<name>A0ABX6C6P6_9CHLR</name>
<dbReference type="Gene3D" id="1.10.150.20">
    <property type="entry name" value="5' to 3' exonuclease, C-terminal subdomain"/>
    <property type="match status" value="1"/>
</dbReference>
<organism evidence="10 11">
    <name type="scientific">Tepidiforma bonchosmolovskayae</name>
    <dbReference type="NCBI Taxonomy" id="2601677"/>
    <lineage>
        <taxon>Bacteria</taxon>
        <taxon>Bacillati</taxon>
        <taxon>Chloroflexota</taxon>
        <taxon>Tepidiformia</taxon>
        <taxon>Tepidiformales</taxon>
        <taxon>Tepidiformaceae</taxon>
        <taxon>Tepidiforma</taxon>
    </lineage>
</organism>
<dbReference type="InterPro" id="IPR001943">
    <property type="entry name" value="UVR_dom"/>
</dbReference>
<proteinExistence type="inferred from homology"/>
<dbReference type="Pfam" id="PF02151">
    <property type="entry name" value="UVR"/>
    <property type="match status" value="1"/>
</dbReference>
<evidence type="ECO:0000259" key="8">
    <source>
        <dbReference type="PROSITE" id="PS50164"/>
    </source>
</evidence>
<feature type="domain" description="GIY-YIG" evidence="8">
    <location>
        <begin position="14"/>
        <end position="93"/>
    </location>
</feature>
<dbReference type="Gene3D" id="4.10.860.10">
    <property type="entry name" value="UVR domain"/>
    <property type="match status" value="1"/>
</dbReference>
<keyword evidence="5 6" id="KW-0234">DNA repair</keyword>
<dbReference type="InterPro" id="IPR036876">
    <property type="entry name" value="UVR_dom_sf"/>
</dbReference>
<dbReference type="Pfam" id="PF22920">
    <property type="entry name" value="UvrC_RNaseH"/>
    <property type="match status" value="1"/>
</dbReference>
<dbReference type="InterPro" id="IPR010994">
    <property type="entry name" value="RuvA_2-like"/>
</dbReference>
<keyword evidence="2 6" id="KW-0227">DNA damage</keyword>
<dbReference type="SMART" id="SM00465">
    <property type="entry name" value="GIYc"/>
    <property type="match status" value="1"/>
</dbReference>
<dbReference type="PROSITE" id="PS50165">
    <property type="entry name" value="UVRC"/>
    <property type="match status" value="1"/>
</dbReference>
<comment type="subcellular location">
    <subcellularLocation>
        <location evidence="6">Cytoplasm</location>
    </subcellularLocation>
</comment>